<keyword evidence="1" id="KW-1133">Transmembrane helix</keyword>
<evidence type="ECO:0000313" key="3">
    <source>
        <dbReference type="Proteomes" id="UP000502996"/>
    </source>
</evidence>
<name>A0A6G6W8U0_9ACTN</name>
<keyword evidence="1" id="KW-0812">Transmembrane</keyword>
<organism evidence="2 3">
    <name type="scientific">Nocardioides anomalus</name>
    <dbReference type="NCBI Taxonomy" id="2712223"/>
    <lineage>
        <taxon>Bacteria</taxon>
        <taxon>Bacillati</taxon>
        <taxon>Actinomycetota</taxon>
        <taxon>Actinomycetes</taxon>
        <taxon>Propionibacteriales</taxon>
        <taxon>Nocardioidaceae</taxon>
        <taxon>Nocardioides</taxon>
    </lineage>
</organism>
<dbReference type="PANTHER" id="PTHR33979:SF2">
    <property type="entry name" value="PEPTIDASE M50B-LIKE-DOMAIN-CONTAINING PROTEIN"/>
    <property type="match status" value="1"/>
</dbReference>
<feature type="transmembrane region" description="Helical" evidence="1">
    <location>
        <begin position="207"/>
        <end position="230"/>
    </location>
</feature>
<feature type="transmembrane region" description="Helical" evidence="1">
    <location>
        <begin position="89"/>
        <end position="111"/>
    </location>
</feature>
<proteinExistence type="predicted"/>
<evidence type="ECO:0000313" key="2">
    <source>
        <dbReference type="EMBL" id="QIG41636.1"/>
    </source>
</evidence>
<dbReference type="KEGG" id="nano:G5V58_01585"/>
<dbReference type="AlphaFoldDB" id="A0A6G6W8U0"/>
<gene>
    <name evidence="2" type="ORF">G5V58_01585</name>
</gene>
<dbReference type="RefSeq" id="WP_165228159.1">
    <property type="nucleotide sequence ID" value="NZ_CP049257.1"/>
</dbReference>
<feature type="transmembrane region" description="Helical" evidence="1">
    <location>
        <begin position="117"/>
        <end position="133"/>
    </location>
</feature>
<feature type="transmembrane region" description="Helical" evidence="1">
    <location>
        <begin position="163"/>
        <end position="186"/>
    </location>
</feature>
<dbReference type="Proteomes" id="UP000502996">
    <property type="component" value="Chromosome"/>
</dbReference>
<keyword evidence="1" id="KW-0472">Membrane</keyword>
<protein>
    <submittedName>
        <fullName evidence="2">M50 family metallopeptidase</fullName>
    </submittedName>
</protein>
<dbReference type="InterPro" id="IPR049500">
    <property type="entry name" value="Peptidase_M50B-like"/>
</dbReference>
<sequence length="234" mass="24676">MLAQLWDRVTATQPVPDATFVLATGGLALVLVLWRATWPRVRLGVTVVHEAGHALVGVLVGRRLRAVHLHSDTSGLTVTRGKPRGPGMVAMLAAGYLAPALLGLVAALLLAAGHSVALLWLLVLLAVLLLVWVRNGYGFLVLLLGGAAVALLTWYAAPRVQSVAAYLVTWLLLLAAPRPLLELLAAGRRRGRTSDPDQLARLTRVPAVLWILVLLLASLAGLVVGVSTLAPSVV</sequence>
<dbReference type="Pfam" id="PF13398">
    <property type="entry name" value="Peptidase_M50B"/>
    <property type="match status" value="1"/>
</dbReference>
<evidence type="ECO:0000256" key="1">
    <source>
        <dbReference type="SAM" id="Phobius"/>
    </source>
</evidence>
<accession>A0A6G6W8U0</accession>
<feature type="transmembrane region" description="Helical" evidence="1">
    <location>
        <begin position="20"/>
        <end position="38"/>
    </location>
</feature>
<dbReference type="PANTHER" id="PTHR33979">
    <property type="entry name" value="OS02G0221600 PROTEIN"/>
    <property type="match status" value="1"/>
</dbReference>
<keyword evidence="3" id="KW-1185">Reference proteome</keyword>
<dbReference type="EMBL" id="CP049257">
    <property type="protein sequence ID" value="QIG41636.1"/>
    <property type="molecule type" value="Genomic_DNA"/>
</dbReference>
<feature type="transmembrane region" description="Helical" evidence="1">
    <location>
        <begin position="140"/>
        <end position="157"/>
    </location>
</feature>
<reference evidence="2 3" key="1">
    <citation type="submission" date="2020-02" db="EMBL/GenBank/DDBJ databases">
        <title>Full genome sequence of Nocardioides sp. R-3366.</title>
        <authorList>
            <person name="Im W.-T."/>
        </authorList>
    </citation>
    <scope>NUCLEOTIDE SEQUENCE [LARGE SCALE GENOMIC DNA]</scope>
    <source>
        <strain evidence="2 3">R-3366</strain>
    </source>
</reference>